<reference evidence="1 2" key="1">
    <citation type="submission" date="2021-06" db="EMBL/GenBank/DDBJ databases">
        <title>Caerostris extrusa draft genome.</title>
        <authorList>
            <person name="Kono N."/>
            <person name="Arakawa K."/>
        </authorList>
    </citation>
    <scope>NUCLEOTIDE SEQUENCE [LARGE SCALE GENOMIC DNA]</scope>
</reference>
<keyword evidence="2" id="KW-1185">Reference proteome</keyword>
<sequence>MALPSRQLVDAFYTRCHDNRIICTKEWGESFFNEGALRLFLPPLPLFLSELFYLGGQSLFPLSLRHVEEMGCGMSSPFPAYSNAMRLK</sequence>
<dbReference type="EMBL" id="BPLR01016968">
    <property type="protein sequence ID" value="GIY87741.1"/>
    <property type="molecule type" value="Genomic_DNA"/>
</dbReference>
<accession>A0AAV4WXW2</accession>
<evidence type="ECO:0000313" key="1">
    <source>
        <dbReference type="EMBL" id="GIY87741.1"/>
    </source>
</evidence>
<proteinExistence type="predicted"/>
<dbReference type="AlphaFoldDB" id="A0AAV4WXW2"/>
<name>A0AAV4WXW2_CAEEX</name>
<organism evidence="1 2">
    <name type="scientific">Caerostris extrusa</name>
    <name type="common">Bark spider</name>
    <name type="synonym">Caerostris bankana</name>
    <dbReference type="NCBI Taxonomy" id="172846"/>
    <lineage>
        <taxon>Eukaryota</taxon>
        <taxon>Metazoa</taxon>
        <taxon>Ecdysozoa</taxon>
        <taxon>Arthropoda</taxon>
        <taxon>Chelicerata</taxon>
        <taxon>Arachnida</taxon>
        <taxon>Araneae</taxon>
        <taxon>Araneomorphae</taxon>
        <taxon>Entelegynae</taxon>
        <taxon>Araneoidea</taxon>
        <taxon>Araneidae</taxon>
        <taxon>Caerostris</taxon>
    </lineage>
</organism>
<evidence type="ECO:0000313" key="2">
    <source>
        <dbReference type="Proteomes" id="UP001054945"/>
    </source>
</evidence>
<protein>
    <submittedName>
        <fullName evidence="1">Uncharacterized protein</fullName>
    </submittedName>
</protein>
<dbReference type="Proteomes" id="UP001054945">
    <property type="component" value="Unassembled WGS sequence"/>
</dbReference>
<comment type="caution">
    <text evidence="1">The sequence shown here is derived from an EMBL/GenBank/DDBJ whole genome shotgun (WGS) entry which is preliminary data.</text>
</comment>
<gene>
    <name evidence="1" type="ORF">CEXT_158471</name>
</gene>